<reference evidence="3 4" key="1">
    <citation type="submission" date="2019-02" db="EMBL/GenBank/DDBJ databases">
        <title>Draft genome sequences of novel Actinobacteria.</title>
        <authorList>
            <person name="Sahin N."/>
            <person name="Ay H."/>
            <person name="Saygin H."/>
        </authorList>
    </citation>
    <scope>NUCLEOTIDE SEQUENCE [LARGE SCALE GENOMIC DNA]</scope>
    <source>
        <strain evidence="3 4">KC603</strain>
    </source>
</reference>
<comment type="caution">
    <text evidence="3">The sequence shown here is derived from an EMBL/GenBank/DDBJ whole genome shotgun (WGS) entry which is preliminary data.</text>
</comment>
<proteinExistence type="predicted"/>
<dbReference type="InterPro" id="IPR000209">
    <property type="entry name" value="Peptidase_S8/S53_dom"/>
</dbReference>
<organism evidence="3 4">
    <name type="scientific">Jiangella ureilytica</name>
    <dbReference type="NCBI Taxonomy" id="2530374"/>
    <lineage>
        <taxon>Bacteria</taxon>
        <taxon>Bacillati</taxon>
        <taxon>Actinomycetota</taxon>
        <taxon>Actinomycetes</taxon>
        <taxon>Jiangellales</taxon>
        <taxon>Jiangellaceae</taxon>
        <taxon>Jiangella</taxon>
    </lineage>
</organism>
<dbReference type="AlphaFoldDB" id="A0A4R4RG68"/>
<gene>
    <name evidence="3" type="ORF">E1212_21765</name>
</gene>
<dbReference type="GO" id="GO:0004252">
    <property type="term" value="F:serine-type endopeptidase activity"/>
    <property type="evidence" value="ECO:0007669"/>
    <property type="project" value="InterPro"/>
</dbReference>
<name>A0A4R4RG68_9ACTN</name>
<keyword evidence="4" id="KW-1185">Reference proteome</keyword>
<dbReference type="Proteomes" id="UP000295621">
    <property type="component" value="Unassembled WGS sequence"/>
</dbReference>
<dbReference type="OrthoDB" id="9790784at2"/>
<evidence type="ECO:0000256" key="1">
    <source>
        <dbReference type="SAM" id="SignalP"/>
    </source>
</evidence>
<dbReference type="EMBL" id="SMKL01000059">
    <property type="protein sequence ID" value="TDC48246.1"/>
    <property type="molecule type" value="Genomic_DNA"/>
</dbReference>
<evidence type="ECO:0000259" key="2">
    <source>
        <dbReference type="Pfam" id="PF00082"/>
    </source>
</evidence>
<protein>
    <recommendedName>
        <fullName evidence="2">Peptidase S8/S53 domain-containing protein</fullName>
    </recommendedName>
</protein>
<dbReference type="Pfam" id="PF00082">
    <property type="entry name" value="Peptidase_S8"/>
    <property type="match status" value="1"/>
</dbReference>
<feature type="chain" id="PRO_5020826329" description="Peptidase S8/S53 domain-containing protein" evidence="1">
    <location>
        <begin position="29"/>
        <end position="704"/>
    </location>
</feature>
<dbReference type="RefSeq" id="WP_131986345.1">
    <property type="nucleotide sequence ID" value="NZ_SMKL01000059.1"/>
</dbReference>
<accession>A0A4R4RG68</accession>
<dbReference type="GO" id="GO:0006508">
    <property type="term" value="P:proteolysis"/>
    <property type="evidence" value="ECO:0007669"/>
    <property type="project" value="InterPro"/>
</dbReference>
<feature type="signal peptide" evidence="1">
    <location>
        <begin position="1"/>
        <end position="28"/>
    </location>
</feature>
<dbReference type="SUPFAM" id="SSF52743">
    <property type="entry name" value="Subtilisin-like"/>
    <property type="match status" value="1"/>
</dbReference>
<sequence>MTRRLRLGAALGTLAVAGYAFLAPPAQAGPSEQAGTEADVSVGITGHVNLAGPGLMPVTVHGSPAVDVTDIDLDTVTVGDGVSPARSESGAVISHVADADGDGADDLTVHVDKEALAAEGALTPSTDAIEVSASTEDGAAVGGAADVQPEVSLEIKFAEGYQVRGGSEATLRSTSGGSLDAVRDVLDRHDVSALIPFVEPAQVPDLAAATSRARARSAAPVPDLASWYTVTLPAGTDVDAVLAELSALDEVVYAYPSPEPAPPPAEPTPDFSPLQGYLGPTDTHNGINIEEVRKDPRVRGAGIKVIDLEYDWNPFHEDLQLDDSSDVGQGRFVPYTGFGDDHGTAVFGEIMAKDNGYGVTGGVPDVEMYGISPSELLPNGSMPWRPGPALAFLATIKDENGQPFVQPGDALILEQQTSSPLGGSRYAPLEWIPAVFEANQVLTAMGANVVLTGGNGNTNTDDPMYVRNGIKWFDPAVQHSGSIFVGAGGSGLRAANPARSRLSFSNYGQRFDLQAWGQDIYTTGYCNVFCAELGNDHNRAYSRSFSGTSGAGPIVTNAVVAVQSYVTAVGMGPWTTAQINDLLRATGTPQTTNTHENIGPLPDVQAALASIEVDAPTTEHVLNQRPDRDGQYTNPTVTLNADDSWGSGVARTEYRIDAGAWTAYDEPFRIRAYGEHTVEYRSVDANGNTEETHAFTLFNRGRNE</sequence>
<dbReference type="Gene3D" id="3.40.50.200">
    <property type="entry name" value="Peptidase S8/S53 domain"/>
    <property type="match status" value="1"/>
</dbReference>
<keyword evidence="1" id="KW-0732">Signal</keyword>
<dbReference type="InterPro" id="IPR036852">
    <property type="entry name" value="Peptidase_S8/S53_dom_sf"/>
</dbReference>
<feature type="domain" description="Peptidase S8/S53" evidence="2">
    <location>
        <begin position="430"/>
        <end position="589"/>
    </location>
</feature>
<evidence type="ECO:0000313" key="3">
    <source>
        <dbReference type="EMBL" id="TDC48246.1"/>
    </source>
</evidence>
<dbReference type="NCBIfam" id="NF047446">
    <property type="entry name" value="barrel_OmpL47"/>
    <property type="match status" value="1"/>
</dbReference>
<evidence type="ECO:0000313" key="4">
    <source>
        <dbReference type="Proteomes" id="UP000295621"/>
    </source>
</evidence>
<dbReference type="InterPro" id="IPR058094">
    <property type="entry name" value="Ig-like_OmpL47-like"/>
</dbReference>